<feature type="domain" description="HTH araC/xylS-type" evidence="4">
    <location>
        <begin position="209"/>
        <end position="307"/>
    </location>
</feature>
<keyword evidence="3" id="KW-0804">Transcription</keyword>
<dbReference type="PANTHER" id="PTHR43436">
    <property type="entry name" value="ARAC-FAMILY TRANSCRIPTIONAL REGULATOR"/>
    <property type="match status" value="1"/>
</dbReference>
<evidence type="ECO:0000313" key="5">
    <source>
        <dbReference type="EMBL" id="OOP71015.1"/>
    </source>
</evidence>
<organism evidence="5 6">
    <name type="scientific">Clostridium beijerinckii</name>
    <name type="common">Clostridium MP</name>
    <dbReference type="NCBI Taxonomy" id="1520"/>
    <lineage>
        <taxon>Bacteria</taxon>
        <taxon>Bacillati</taxon>
        <taxon>Bacillota</taxon>
        <taxon>Clostridia</taxon>
        <taxon>Eubacteriales</taxon>
        <taxon>Clostridiaceae</taxon>
        <taxon>Clostridium</taxon>
    </lineage>
</organism>
<comment type="caution">
    <text evidence="5">The sequence shown here is derived from an EMBL/GenBank/DDBJ whole genome shotgun (WGS) entry which is preliminary data.</text>
</comment>
<dbReference type="InterPro" id="IPR009057">
    <property type="entry name" value="Homeodomain-like_sf"/>
</dbReference>
<gene>
    <name evidence="5" type="ORF">CBEIBR21_23740</name>
</gene>
<dbReference type="EMBL" id="MWMH01000011">
    <property type="protein sequence ID" value="OOP71015.1"/>
    <property type="molecule type" value="Genomic_DNA"/>
</dbReference>
<sequence>MLETTNILTPDKSPLNNQELLTRLISLANKITTAEGNTKTVIPYLSICRHTYESSLIPSVLSPAFCLILQGEKELHLGEHIAHYYEGDYIASIIDMPASGKVVGATKEFPYIGLRVDFTASEVASVVAEAEIELPSRNKKPSTAAFIGKSDVGLLELFLRVLTLADNPEPVPFLATLMMREMIYRLISGKYGHLFLQQALYDQQSDGIGKAIGWIKENFSSPFTTLQLAKISNMSVSSLQHKFKEVTTMGPLQYQKQLRLQEARRLMLTCSLDVTTAAMEVGYESPSQFNREYKRLFGLSPLKDIKEIQNNPYNMSETEV</sequence>
<dbReference type="SUPFAM" id="SSF46689">
    <property type="entry name" value="Homeodomain-like"/>
    <property type="match status" value="2"/>
</dbReference>
<dbReference type="SMART" id="SM00342">
    <property type="entry name" value="HTH_ARAC"/>
    <property type="match status" value="1"/>
</dbReference>
<evidence type="ECO:0000256" key="3">
    <source>
        <dbReference type="ARBA" id="ARBA00023163"/>
    </source>
</evidence>
<dbReference type="AlphaFoldDB" id="A0A1S9N0R3"/>
<protein>
    <submittedName>
        <fullName evidence="5">AraC family transcriptional regulator</fullName>
    </submittedName>
</protein>
<dbReference type="GO" id="GO:0003700">
    <property type="term" value="F:DNA-binding transcription factor activity"/>
    <property type="evidence" value="ECO:0007669"/>
    <property type="project" value="InterPro"/>
</dbReference>
<evidence type="ECO:0000256" key="2">
    <source>
        <dbReference type="ARBA" id="ARBA00023125"/>
    </source>
</evidence>
<proteinExistence type="predicted"/>
<evidence type="ECO:0000259" key="4">
    <source>
        <dbReference type="PROSITE" id="PS01124"/>
    </source>
</evidence>
<dbReference type="PROSITE" id="PS01124">
    <property type="entry name" value="HTH_ARAC_FAMILY_2"/>
    <property type="match status" value="1"/>
</dbReference>
<name>A0A1S9N0R3_CLOBE</name>
<keyword evidence="2" id="KW-0238">DNA-binding</keyword>
<dbReference type="InterPro" id="IPR018060">
    <property type="entry name" value="HTH_AraC"/>
</dbReference>
<dbReference type="RefSeq" id="WP_242964630.1">
    <property type="nucleotide sequence ID" value="NZ_MWMH01000011.1"/>
</dbReference>
<evidence type="ECO:0000313" key="6">
    <source>
        <dbReference type="Proteomes" id="UP000190959"/>
    </source>
</evidence>
<dbReference type="Pfam" id="PF06719">
    <property type="entry name" value="AraC_N"/>
    <property type="match status" value="1"/>
</dbReference>
<dbReference type="Gene3D" id="1.10.10.60">
    <property type="entry name" value="Homeodomain-like"/>
    <property type="match status" value="1"/>
</dbReference>
<dbReference type="InterPro" id="IPR009594">
    <property type="entry name" value="Tscrpt_reg_HTH_AraC_N"/>
</dbReference>
<dbReference type="PROSITE" id="PS00041">
    <property type="entry name" value="HTH_ARAC_FAMILY_1"/>
    <property type="match status" value="1"/>
</dbReference>
<dbReference type="GO" id="GO:0043565">
    <property type="term" value="F:sequence-specific DNA binding"/>
    <property type="evidence" value="ECO:0007669"/>
    <property type="project" value="InterPro"/>
</dbReference>
<reference evidence="5 6" key="1">
    <citation type="submission" date="2017-02" db="EMBL/GenBank/DDBJ databases">
        <title>Genome sequence of Clostridium beijerinckii Br21.</title>
        <authorList>
            <person name="Fonseca B.C."/>
            <person name="Guazzaroni M.E."/>
            <person name="Riano-Pachon D.M."/>
            <person name="Reginatto V."/>
        </authorList>
    </citation>
    <scope>NUCLEOTIDE SEQUENCE [LARGE SCALE GENOMIC DNA]</scope>
    <source>
        <strain evidence="5 6">Br21</strain>
    </source>
</reference>
<evidence type="ECO:0000256" key="1">
    <source>
        <dbReference type="ARBA" id="ARBA00023015"/>
    </source>
</evidence>
<dbReference type="PANTHER" id="PTHR43436:SF1">
    <property type="entry name" value="TRANSCRIPTIONAL REGULATORY PROTEIN"/>
    <property type="match status" value="1"/>
</dbReference>
<keyword evidence="1" id="KW-0805">Transcription regulation</keyword>
<dbReference type="Proteomes" id="UP000190959">
    <property type="component" value="Unassembled WGS sequence"/>
</dbReference>
<accession>A0A1S9N0R3</accession>
<dbReference type="Pfam" id="PF12833">
    <property type="entry name" value="HTH_18"/>
    <property type="match status" value="1"/>
</dbReference>
<dbReference type="InterPro" id="IPR018062">
    <property type="entry name" value="HTH_AraC-typ_CS"/>
</dbReference>